<dbReference type="EMBL" id="CP043617">
    <property type="protein sequence ID" value="QFR50208.1"/>
    <property type="molecule type" value="Genomic_DNA"/>
</dbReference>
<evidence type="ECO:0000313" key="2">
    <source>
        <dbReference type="Proteomes" id="UP000326944"/>
    </source>
</evidence>
<keyword evidence="2" id="KW-1185">Reference proteome</keyword>
<reference evidence="1 2" key="1">
    <citation type="submission" date="2019-09" db="EMBL/GenBank/DDBJ databases">
        <title>Sulfurimonas gotlandica sp. nov., a chemoautotrophic and psychrotolerant epsilonproteobacterium isolated from a pelagic redoxcline, and an emended description of the genus Sulfurimonas.</title>
        <authorList>
            <person name="Wang S."/>
            <person name="Jiang L."/>
            <person name="Shao S."/>
        </authorList>
    </citation>
    <scope>NUCLEOTIDE SEQUENCE [LARGE SCALE GENOMIC DNA]</scope>
    <source>
        <strain evidence="1 2">GYSZ_1</strain>
    </source>
</reference>
<proteinExistence type="predicted"/>
<organism evidence="1 2">
    <name type="scientific">Sulfurimonas lithotrophica</name>
    <dbReference type="NCBI Taxonomy" id="2590022"/>
    <lineage>
        <taxon>Bacteria</taxon>
        <taxon>Pseudomonadati</taxon>
        <taxon>Campylobacterota</taxon>
        <taxon>Epsilonproteobacteria</taxon>
        <taxon>Campylobacterales</taxon>
        <taxon>Sulfurimonadaceae</taxon>
        <taxon>Sulfurimonas</taxon>
    </lineage>
</organism>
<sequence length="118" mass="12775">MTELILPHQKPVRFASHVITRDGDKAIVQNEFGEVPSLGMIIEAAAQSTIAIALEEEIGRVGFLTTLKNVKLHSKPTISECQMHIELLNRVSGVGHLSFEAKQNGVTIASGGYVVVIQ</sequence>
<evidence type="ECO:0000313" key="1">
    <source>
        <dbReference type="EMBL" id="QFR50208.1"/>
    </source>
</evidence>
<accession>A0A5P8P385</accession>
<dbReference type="OrthoDB" id="5344739at2"/>
<evidence type="ECO:0008006" key="3">
    <source>
        <dbReference type="Google" id="ProtNLM"/>
    </source>
</evidence>
<dbReference type="RefSeq" id="WP_152308156.1">
    <property type="nucleotide sequence ID" value="NZ_CP043617.1"/>
</dbReference>
<protein>
    <recommendedName>
        <fullName evidence="3">Thioesterase</fullName>
    </recommendedName>
</protein>
<dbReference type="Gene3D" id="3.10.129.10">
    <property type="entry name" value="Hotdog Thioesterase"/>
    <property type="match status" value="1"/>
</dbReference>
<dbReference type="SUPFAM" id="SSF54637">
    <property type="entry name" value="Thioesterase/thiol ester dehydrase-isomerase"/>
    <property type="match status" value="1"/>
</dbReference>
<dbReference type="InterPro" id="IPR029069">
    <property type="entry name" value="HotDog_dom_sf"/>
</dbReference>
<dbReference type="KEGG" id="sulg:FJR48_10895"/>
<dbReference type="Proteomes" id="UP000326944">
    <property type="component" value="Chromosome"/>
</dbReference>
<gene>
    <name evidence="1" type="ORF">FJR48_10895</name>
</gene>
<name>A0A5P8P385_9BACT</name>
<dbReference type="AlphaFoldDB" id="A0A5P8P385"/>